<protein>
    <recommendedName>
        <fullName evidence="4">Large ribosomal subunit protein eL22</fullName>
    </recommendedName>
    <alternativeName>
        <fullName evidence="5">60S ribosomal protein L22</fullName>
    </alternativeName>
</protein>
<dbReference type="AlphaFoldDB" id="A0A1Y2FZC5"/>
<dbReference type="STRING" id="106004.A0A1Y2FZC5"/>
<dbReference type="GO" id="GO:0002181">
    <property type="term" value="P:cytoplasmic translation"/>
    <property type="evidence" value="ECO:0007669"/>
    <property type="project" value="TreeGrafter"/>
</dbReference>
<dbReference type="GO" id="GO:0003735">
    <property type="term" value="F:structural constituent of ribosome"/>
    <property type="evidence" value="ECO:0007669"/>
    <property type="project" value="InterPro"/>
</dbReference>
<dbReference type="GO" id="GO:1990904">
    <property type="term" value="C:ribonucleoprotein complex"/>
    <property type="evidence" value="ECO:0007669"/>
    <property type="project" value="UniProtKB-KW"/>
</dbReference>
<evidence type="ECO:0000313" key="7">
    <source>
        <dbReference type="Proteomes" id="UP000193467"/>
    </source>
</evidence>
<dbReference type="OrthoDB" id="10259820at2759"/>
<sequence length="148" mass="16665">MIGVPSTTSKKSSTQTYTIDYSLVSAEGIQFDGPEFEIFFLRHFKVDGKTGQLGEEVQLSTRKAEDEESAGGAGGELIIVSRRVISKRYIRSLTKRYLRASRINTKQYAPLVSVHADGSTNRLVLRYRKDLPLRPCRFCKCGNRKEDA</sequence>
<evidence type="ECO:0000256" key="5">
    <source>
        <dbReference type="ARBA" id="ARBA00041214"/>
    </source>
</evidence>
<keyword evidence="2" id="KW-0689">Ribosomal protein</keyword>
<evidence type="ECO:0000256" key="3">
    <source>
        <dbReference type="ARBA" id="ARBA00023274"/>
    </source>
</evidence>
<proteinExistence type="inferred from homology"/>
<keyword evidence="3" id="KW-0687">Ribonucleoprotein</keyword>
<dbReference type="EMBL" id="MCGR01000008">
    <property type="protein sequence ID" value="ORY88901.1"/>
    <property type="molecule type" value="Genomic_DNA"/>
</dbReference>
<dbReference type="GO" id="GO:0005840">
    <property type="term" value="C:ribosome"/>
    <property type="evidence" value="ECO:0007669"/>
    <property type="project" value="UniProtKB-KW"/>
</dbReference>
<evidence type="ECO:0000256" key="1">
    <source>
        <dbReference type="ARBA" id="ARBA00007817"/>
    </source>
</evidence>
<evidence type="ECO:0000256" key="2">
    <source>
        <dbReference type="ARBA" id="ARBA00022980"/>
    </source>
</evidence>
<dbReference type="PANTHER" id="PTHR10064:SF0">
    <property type="entry name" value="FI24544P1-RELATED"/>
    <property type="match status" value="1"/>
</dbReference>
<dbReference type="InterPro" id="IPR002671">
    <property type="entry name" value="Ribosomal_eL22"/>
</dbReference>
<dbReference type="GO" id="GO:0003723">
    <property type="term" value="F:RNA binding"/>
    <property type="evidence" value="ECO:0007669"/>
    <property type="project" value="TreeGrafter"/>
</dbReference>
<comment type="caution">
    <text evidence="6">The sequence shown here is derived from an EMBL/GenBank/DDBJ whole genome shotgun (WGS) entry which is preliminary data.</text>
</comment>
<evidence type="ECO:0000256" key="4">
    <source>
        <dbReference type="ARBA" id="ARBA00040613"/>
    </source>
</evidence>
<evidence type="ECO:0000313" key="6">
    <source>
        <dbReference type="EMBL" id="ORY88901.1"/>
    </source>
</evidence>
<name>A0A1Y2FZC5_9BASI</name>
<dbReference type="Gene3D" id="3.30.1360.210">
    <property type="match status" value="1"/>
</dbReference>
<accession>A0A1Y2FZC5</accession>
<organism evidence="6 7">
    <name type="scientific">Leucosporidium creatinivorum</name>
    <dbReference type="NCBI Taxonomy" id="106004"/>
    <lineage>
        <taxon>Eukaryota</taxon>
        <taxon>Fungi</taxon>
        <taxon>Dikarya</taxon>
        <taxon>Basidiomycota</taxon>
        <taxon>Pucciniomycotina</taxon>
        <taxon>Microbotryomycetes</taxon>
        <taxon>Leucosporidiales</taxon>
        <taxon>Leucosporidium</taxon>
    </lineage>
</organism>
<comment type="similarity">
    <text evidence="1">Belongs to the eukaryotic ribosomal protein eL22 family.</text>
</comment>
<gene>
    <name evidence="6" type="ORF">BCR35DRAFT_329788</name>
</gene>
<dbReference type="Proteomes" id="UP000193467">
    <property type="component" value="Unassembled WGS sequence"/>
</dbReference>
<reference evidence="6 7" key="1">
    <citation type="submission" date="2016-07" db="EMBL/GenBank/DDBJ databases">
        <title>Pervasive Adenine N6-methylation of Active Genes in Fungi.</title>
        <authorList>
            <consortium name="DOE Joint Genome Institute"/>
            <person name="Mondo S.J."/>
            <person name="Dannebaum R.O."/>
            <person name="Kuo R.C."/>
            <person name="Labutti K."/>
            <person name="Haridas S."/>
            <person name="Kuo A."/>
            <person name="Salamov A."/>
            <person name="Ahrendt S.R."/>
            <person name="Lipzen A."/>
            <person name="Sullivan W."/>
            <person name="Andreopoulos W.B."/>
            <person name="Clum A."/>
            <person name="Lindquist E."/>
            <person name="Daum C."/>
            <person name="Ramamoorthy G.K."/>
            <person name="Gryganskyi A."/>
            <person name="Culley D."/>
            <person name="Magnuson J.K."/>
            <person name="James T.Y."/>
            <person name="O'Malley M.A."/>
            <person name="Stajich J.E."/>
            <person name="Spatafora J.W."/>
            <person name="Visel A."/>
            <person name="Grigoriev I.V."/>
        </authorList>
    </citation>
    <scope>NUCLEOTIDE SEQUENCE [LARGE SCALE GENOMIC DNA]</scope>
    <source>
        <strain evidence="6 7">62-1032</strain>
    </source>
</reference>
<dbReference type="InterPro" id="IPR038526">
    <property type="entry name" value="Ribosomal_eL22_sf"/>
</dbReference>
<dbReference type="Pfam" id="PF01776">
    <property type="entry name" value="Ribosomal_L22e"/>
    <property type="match status" value="1"/>
</dbReference>
<keyword evidence="7" id="KW-1185">Reference proteome</keyword>
<dbReference type="InParanoid" id="A0A1Y2FZC5"/>
<dbReference type="PANTHER" id="PTHR10064">
    <property type="entry name" value="60S RIBOSOMAL PROTEIN L22"/>
    <property type="match status" value="1"/>
</dbReference>